<dbReference type="InterPro" id="IPR002559">
    <property type="entry name" value="Transposase_11"/>
</dbReference>
<sequence>MTDPDLFRTRLDQMIDLRHPLAVLATRIDWAAIEAKLAPLFARAPRAGRPLTDADLFGEPAVVGGGVSTAGRPRLPIRLMVSLLYLKHAYNESDESVCARWAENVVWQFFSGMTHYQPRLPCDPTQIGRFRRVLGEAGVEELLATTIETAVALDAVQPAEFAEVLVDTTVQEKAVAYPTDSRLLEVARAKIAQLARQAGIELKQSYAKEGKALRRKAGGYAHAKQYKRLRKVLKRQRTILGRLLRDVQRKLDALPEAVQAQLQVWLERAERIRIQKPKDKGKLYALHAPEVECIGKGKARQPYEFGVKVGVAVTARQGLLVGARSFPGTPYDGHTLAEQLEQATILLEGVGVKPEVVSADKGYRGVDAAIAPAVLWHPGKWKTADAAQRDLIKRRSAVEPAIGHAKADHGMHRCWLKGAEGDALHAVLCGAGYNIRWLLRAIARLGIRAVFLCRMLARLWSAILRSMPSANRLTGQCVG</sequence>
<dbReference type="InterPro" id="IPR047710">
    <property type="entry name" value="Transpos_IS5-like"/>
</dbReference>
<protein>
    <submittedName>
        <fullName evidence="3">Transposase, IS5 family</fullName>
    </submittedName>
</protein>
<evidence type="ECO:0000313" key="3">
    <source>
        <dbReference type="EMBL" id="SOD57998.1"/>
    </source>
</evidence>
<dbReference type="RefSeq" id="WP_097123776.1">
    <property type="nucleotide sequence ID" value="NZ_OCND01000028.1"/>
</dbReference>
<dbReference type="NCBIfam" id="NF033578">
    <property type="entry name" value="transpos_IS5_1"/>
    <property type="match status" value="1"/>
</dbReference>
<evidence type="ECO:0000259" key="1">
    <source>
        <dbReference type="Pfam" id="PF01609"/>
    </source>
</evidence>
<dbReference type="Pfam" id="PF01609">
    <property type="entry name" value="DDE_Tnp_1"/>
    <property type="match status" value="1"/>
</dbReference>
<dbReference type="Proteomes" id="UP000219374">
    <property type="component" value="Unassembled WGS sequence"/>
</dbReference>
<dbReference type="GO" id="GO:0006313">
    <property type="term" value="P:DNA transposition"/>
    <property type="evidence" value="ECO:0007669"/>
    <property type="project" value="InterPro"/>
</dbReference>
<evidence type="ECO:0000313" key="4">
    <source>
        <dbReference type="Proteomes" id="UP000219374"/>
    </source>
</evidence>
<dbReference type="GO" id="GO:0003677">
    <property type="term" value="F:DNA binding"/>
    <property type="evidence" value="ECO:0007669"/>
    <property type="project" value="InterPro"/>
</dbReference>
<name>A0A286DH71_9GAMM</name>
<dbReference type="InterPro" id="IPR008490">
    <property type="entry name" value="Transposase_InsH_N"/>
</dbReference>
<dbReference type="PANTHER" id="PTHR33803:SF3">
    <property type="entry name" value="BLL1974 PROTEIN"/>
    <property type="match status" value="1"/>
</dbReference>
<dbReference type="GO" id="GO:0004803">
    <property type="term" value="F:transposase activity"/>
    <property type="evidence" value="ECO:0007669"/>
    <property type="project" value="InterPro"/>
</dbReference>
<dbReference type="OrthoDB" id="5625049at2"/>
<dbReference type="Pfam" id="PF05598">
    <property type="entry name" value="DUF772"/>
    <property type="match status" value="1"/>
</dbReference>
<feature type="domain" description="Transposase IS4-like" evidence="1">
    <location>
        <begin position="297"/>
        <end position="429"/>
    </location>
</feature>
<reference evidence="3 4" key="1">
    <citation type="submission" date="2017-09" db="EMBL/GenBank/DDBJ databases">
        <authorList>
            <person name="Ehlers B."/>
            <person name="Leendertz F.H."/>
        </authorList>
    </citation>
    <scope>NUCLEOTIDE SEQUENCE [LARGE SCALE GENOMIC DNA]</scope>
    <source>
        <strain evidence="3 4">CGMCC 1.10978</strain>
    </source>
</reference>
<keyword evidence="4" id="KW-1185">Reference proteome</keyword>
<gene>
    <name evidence="3" type="ORF">SAMN06296416_1281</name>
</gene>
<feature type="domain" description="Transposase InsH N-terminal" evidence="2">
    <location>
        <begin position="68"/>
        <end position="132"/>
    </location>
</feature>
<dbReference type="EMBL" id="OCND01000028">
    <property type="protein sequence ID" value="SOD57998.1"/>
    <property type="molecule type" value="Genomic_DNA"/>
</dbReference>
<evidence type="ECO:0000259" key="2">
    <source>
        <dbReference type="Pfam" id="PF05598"/>
    </source>
</evidence>
<accession>A0A286DH71</accession>
<dbReference type="AlphaFoldDB" id="A0A286DH71"/>
<organism evidence="3 4">
    <name type="scientific">Pseudoxanthomonas wuyuanensis</name>
    <dbReference type="NCBI Taxonomy" id="1073196"/>
    <lineage>
        <taxon>Bacteria</taxon>
        <taxon>Pseudomonadati</taxon>
        <taxon>Pseudomonadota</taxon>
        <taxon>Gammaproteobacteria</taxon>
        <taxon>Lysobacterales</taxon>
        <taxon>Lysobacteraceae</taxon>
        <taxon>Pseudoxanthomonas</taxon>
    </lineage>
</organism>
<proteinExistence type="predicted"/>
<dbReference type="PANTHER" id="PTHR33803">
    <property type="entry name" value="IS1478 TRANSPOSASE"/>
    <property type="match status" value="1"/>
</dbReference>